<comment type="caution">
    <text evidence="2">The sequence shown here is derived from an EMBL/GenBank/DDBJ whole genome shotgun (WGS) entry which is preliminary data.</text>
</comment>
<name>A0A8H7EKI9_9PLEO</name>
<evidence type="ECO:0000256" key="1">
    <source>
        <dbReference type="SAM" id="MobiDB-lite"/>
    </source>
</evidence>
<reference evidence="2" key="2">
    <citation type="submission" date="2020-08" db="EMBL/GenBank/DDBJ databases">
        <title>Draft Genome Sequence of Cumin Blight Pathogen Alternaria burnsii.</title>
        <authorList>
            <person name="Feng Z."/>
        </authorList>
    </citation>
    <scope>NUCLEOTIDE SEQUENCE</scope>
    <source>
        <strain evidence="2">CBS107.38</strain>
    </source>
</reference>
<organism evidence="2 3">
    <name type="scientific">Alternaria burnsii</name>
    <dbReference type="NCBI Taxonomy" id="1187904"/>
    <lineage>
        <taxon>Eukaryota</taxon>
        <taxon>Fungi</taxon>
        <taxon>Dikarya</taxon>
        <taxon>Ascomycota</taxon>
        <taxon>Pezizomycotina</taxon>
        <taxon>Dothideomycetes</taxon>
        <taxon>Pleosporomycetidae</taxon>
        <taxon>Pleosporales</taxon>
        <taxon>Pleosporineae</taxon>
        <taxon>Pleosporaceae</taxon>
        <taxon>Alternaria</taxon>
        <taxon>Alternaria sect. Alternaria</taxon>
    </lineage>
</organism>
<evidence type="ECO:0000313" key="2">
    <source>
        <dbReference type="EMBL" id="KAF7681505.1"/>
    </source>
</evidence>
<sequence>MNGVDGEKRRVCGSSVARSRDGTRYRIDGPRRKEGWGLAGDWERAPGDVQLRPGIPPSPAVAPYCSGL</sequence>
<dbReference type="RefSeq" id="XP_038791384.1">
    <property type="nucleotide sequence ID" value="XM_038925528.1"/>
</dbReference>
<feature type="compositionally biased region" description="Basic and acidic residues" evidence="1">
    <location>
        <begin position="18"/>
        <end position="28"/>
    </location>
</feature>
<dbReference type="AlphaFoldDB" id="A0A8H7EKI9"/>
<dbReference type="Proteomes" id="UP000596902">
    <property type="component" value="Unassembled WGS sequence"/>
</dbReference>
<dbReference type="EMBL" id="JAAABM010000001">
    <property type="protein sequence ID" value="KAF7681505.1"/>
    <property type="molecule type" value="Genomic_DNA"/>
</dbReference>
<feature type="region of interest" description="Disordered" evidence="1">
    <location>
        <begin position="1"/>
        <end position="28"/>
    </location>
</feature>
<gene>
    <name evidence="2" type="ORF">GT037_000481</name>
</gene>
<feature type="compositionally biased region" description="Basic and acidic residues" evidence="1">
    <location>
        <begin position="1"/>
        <end position="10"/>
    </location>
</feature>
<evidence type="ECO:0000313" key="3">
    <source>
        <dbReference type="Proteomes" id="UP000596902"/>
    </source>
</evidence>
<reference evidence="2" key="1">
    <citation type="submission" date="2020-01" db="EMBL/GenBank/DDBJ databases">
        <authorList>
            <person name="Feng Z.H.Z."/>
        </authorList>
    </citation>
    <scope>NUCLEOTIDE SEQUENCE</scope>
    <source>
        <strain evidence="2">CBS107.38</strain>
    </source>
</reference>
<accession>A0A8H7EKI9</accession>
<proteinExistence type="predicted"/>
<keyword evidence="3" id="KW-1185">Reference proteome</keyword>
<protein>
    <submittedName>
        <fullName evidence="2">Uncharacterized protein</fullName>
    </submittedName>
</protein>
<feature type="region of interest" description="Disordered" evidence="1">
    <location>
        <begin position="47"/>
        <end position="68"/>
    </location>
</feature>
<dbReference type="GeneID" id="62198706"/>